<dbReference type="Gene3D" id="3.40.640.10">
    <property type="entry name" value="Type I PLP-dependent aspartate aminotransferase-like (Major domain)"/>
    <property type="match status" value="3"/>
</dbReference>
<dbReference type="InterPro" id="IPR010977">
    <property type="entry name" value="Aromatic_deC"/>
</dbReference>
<comment type="cofactor">
    <cofactor evidence="1">
        <name>pyridoxal 5'-phosphate</name>
        <dbReference type="ChEBI" id="CHEBI:597326"/>
    </cofactor>
</comment>
<sequence>MRGDQLMETINKDKEKGLIPFYVCATLGTTGACAFDNLKEIGPICEKESIWLHVDAAYAGASFICPEFRGFCDGIQHANSFAFNPSKNLLHWQMQMSRRFRSLKLWFVIRNYGIGGLQKHIRHGNNEITEQLLKTINDSGQLHCVPCLIKGKYAIRFAEMVDYIADYLENIREKRVFPDVKPGYLRNLVPDCAPQEAEPWTQIFDDVENFIVPGLTHWQSPHMHGYFPALNSPASILGDMLSGGFNCIGFTWAASPACTELETLVMDWLGKMLNLPEDFLHTKATSLGGGVIQTTMSEATFVTILAARKEAVRKFKMTFPSLEESEINSRLVAYCPFFCGKSVAHVTCQTQTGEKESIWLHVDAAYAGASFICPEFRGFCDGIQHANSFAFNPSKNLLVTFDCTAMWVKNCGALHRTFNVEPLYLQHENTGLAIDYMHWQIQLSRRFRSLKLWFVIRNYGIQGLQAHIRHGVSLAARFEQHVKRDLRFEIPAQRHLGLVVFRLKGENELTEMLLKRVNASGQLHCVPCSIKGKYVIRFTVTSPQTTEEDIARDWGIIQTYAEEILRAVNTVSTEKQRVILAETRRKNANFGTSLLLANIVGQNPSSPKVVNGSFAAIFDSNDVLFEFAKQLSQMKLNIRDSPAVKRRIRSMVVGGKQYSLDSRMDLVSSVSDHLPTEEEMTANASSVANSNPSAPTAAPRRAIGPPSRRLFKPKPSPLTLESPMEENVEFYAEPREFLADISDSLTEGSEEETVEPKLPRGRSFSLGDTVKIEDPWEKLNTGGKSADSVHQRENGQKSANSCSSNKSNPVPPVPPRSPKVKPRRQQHQLIDD</sequence>
<comment type="similarity">
    <text evidence="2">Belongs to the group II decarboxylase family.</text>
</comment>
<dbReference type="EMBL" id="OA883479">
    <property type="protein sequence ID" value="CAD7279025.1"/>
    <property type="molecule type" value="Genomic_DNA"/>
</dbReference>
<feature type="region of interest" description="Disordered" evidence="10">
    <location>
        <begin position="745"/>
        <end position="832"/>
    </location>
</feature>
<dbReference type="GO" id="GO:0004398">
    <property type="term" value="F:histidine decarboxylase activity"/>
    <property type="evidence" value="ECO:0007669"/>
    <property type="project" value="UniProtKB-EC"/>
</dbReference>
<dbReference type="PRINTS" id="PR00800">
    <property type="entry name" value="YHDCRBOXLASE"/>
</dbReference>
<dbReference type="GO" id="GO:0030170">
    <property type="term" value="F:pyridoxal phosphate binding"/>
    <property type="evidence" value="ECO:0007669"/>
    <property type="project" value="InterPro"/>
</dbReference>
<evidence type="ECO:0000256" key="2">
    <source>
        <dbReference type="ARBA" id="ARBA00009533"/>
    </source>
</evidence>
<dbReference type="InterPro" id="IPR015424">
    <property type="entry name" value="PyrdxlP-dep_Trfase"/>
</dbReference>
<dbReference type="InterPro" id="IPR015422">
    <property type="entry name" value="PyrdxlP-dep_Trfase_small"/>
</dbReference>
<dbReference type="OrthoDB" id="639767at2759"/>
<feature type="compositionally biased region" description="Low complexity" evidence="10">
    <location>
        <begin position="797"/>
        <end position="808"/>
    </location>
</feature>
<dbReference type="AlphaFoldDB" id="A0A7R9GFB5"/>
<accession>A0A7R9GFB5</accession>
<dbReference type="Gene3D" id="1.20.1340.10">
    <property type="entry name" value="dopa decarboxylase, N-terminal domain"/>
    <property type="match status" value="1"/>
</dbReference>
<dbReference type="InterPro" id="IPR002129">
    <property type="entry name" value="PyrdxlP-dep_de-COase"/>
</dbReference>
<keyword evidence="5" id="KW-0127">Catecholamine biosynthesis</keyword>
<dbReference type="GO" id="GO:0001694">
    <property type="term" value="P:histamine biosynthetic process"/>
    <property type="evidence" value="ECO:0007669"/>
    <property type="project" value="TreeGrafter"/>
</dbReference>
<dbReference type="Gene3D" id="3.90.1150.10">
    <property type="entry name" value="Aspartate Aminotransferase, domain 1"/>
    <property type="match status" value="1"/>
</dbReference>
<evidence type="ECO:0000256" key="7">
    <source>
        <dbReference type="ARBA" id="ARBA00022898"/>
    </source>
</evidence>
<evidence type="ECO:0000256" key="5">
    <source>
        <dbReference type="ARBA" id="ARBA00022584"/>
    </source>
</evidence>
<dbReference type="GO" id="GO:0005737">
    <property type="term" value="C:cytoplasm"/>
    <property type="evidence" value="ECO:0007669"/>
    <property type="project" value="TreeGrafter"/>
</dbReference>
<gene>
    <name evidence="11" type="ORF">NMOB1V02_LOCUS6711</name>
</gene>
<dbReference type="PANTHER" id="PTHR11999:SF68">
    <property type="entry name" value="HISTIDINE DECARBOXYLASE"/>
    <property type="match status" value="1"/>
</dbReference>
<dbReference type="PROSITE" id="PS51257">
    <property type="entry name" value="PROKAR_LIPOPROTEIN"/>
    <property type="match status" value="1"/>
</dbReference>
<dbReference type="Proteomes" id="UP000678499">
    <property type="component" value="Unassembled WGS sequence"/>
</dbReference>
<evidence type="ECO:0000256" key="4">
    <source>
        <dbReference type="ARBA" id="ARBA00012320"/>
    </source>
</evidence>
<evidence type="ECO:0000256" key="3">
    <source>
        <dbReference type="ARBA" id="ARBA00011738"/>
    </source>
</evidence>
<feature type="region of interest" description="Disordered" evidence="10">
    <location>
        <begin position="671"/>
        <end position="724"/>
    </location>
</feature>
<evidence type="ECO:0000256" key="10">
    <source>
        <dbReference type="SAM" id="MobiDB-lite"/>
    </source>
</evidence>
<evidence type="ECO:0000256" key="8">
    <source>
        <dbReference type="ARBA" id="ARBA00023239"/>
    </source>
</evidence>
<evidence type="ECO:0000313" key="12">
    <source>
        <dbReference type="Proteomes" id="UP000678499"/>
    </source>
</evidence>
<reference evidence="11" key="1">
    <citation type="submission" date="2020-11" db="EMBL/GenBank/DDBJ databases">
        <authorList>
            <person name="Tran Van P."/>
        </authorList>
    </citation>
    <scope>NUCLEOTIDE SEQUENCE</scope>
</reference>
<evidence type="ECO:0000256" key="9">
    <source>
        <dbReference type="ARBA" id="ARBA00039946"/>
    </source>
</evidence>
<proteinExistence type="inferred from homology"/>
<dbReference type="GO" id="GO:0006548">
    <property type="term" value="P:L-histidine catabolic process"/>
    <property type="evidence" value="ECO:0007669"/>
    <property type="project" value="TreeGrafter"/>
</dbReference>
<dbReference type="FunFam" id="3.90.1150.10:FF:000018">
    <property type="entry name" value="Histidine decarboxylase"/>
    <property type="match status" value="1"/>
</dbReference>
<evidence type="ECO:0000256" key="1">
    <source>
        <dbReference type="ARBA" id="ARBA00001933"/>
    </source>
</evidence>
<protein>
    <recommendedName>
        <fullName evidence="9">Histidine decarboxylase</fullName>
        <ecNumber evidence="4">4.1.1.22</ecNumber>
    </recommendedName>
</protein>
<dbReference type="EMBL" id="CAJPEX010001442">
    <property type="protein sequence ID" value="CAG0919177.1"/>
    <property type="molecule type" value="Genomic_DNA"/>
</dbReference>
<keyword evidence="6" id="KW-0210">Decarboxylase</keyword>
<keyword evidence="7" id="KW-0663">Pyridoxal phosphate</keyword>
<comment type="subunit">
    <text evidence="3">Homodimer.</text>
</comment>
<dbReference type="EC" id="4.1.1.22" evidence="4"/>
<dbReference type="PANTHER" id="PTHR11999">
    <property type="entry name" value="GROUP II PYRIDOXAL-5-PHOSPHATE DECARBOXYLASE"/>
    <property type="match status" value="1"/>
</dbReference>
<dbReference type="FunFam" id="1.20.1340.10:FF:000001">
    <property type="entry name" value="Histidine decarboxylase"/>
    <property type="match status" value="1"/>
</dbReference>
<evidence type="ECO:0000313" key="11">
    <source>
        <dbReference type="EMBL" id="CAD7279025.1"/>
    </source>
</evidence>
<feature type="compositionally biased region" description="Low complexity" evidence="10">
    <location>
        <begin position="681"/>
        <end position="702"/>
    </location>
</feature>
<evidence type="ECO:0000256" key="6">
    <source>
        <dbReference type="ARBA" id="ARBA00022793"/>
    </source>
</evidence>
<keyword evidence="8" id="KW-0456">Lyase</keyword>
<name>A0A7R9GFB5_9CRUS</name>
<dbReference type="InterPro" id="IPR015421">
    <property type="entry name" value="PyrdxlP-dep_Trfase_major"/>
</dbReference>
<dbReference type="GO" id="GO:0042423">
    <property type="term" value="P:catecholamine biosynthetic process"/>
    <property type="evidence" value="ECO:0007669"/>
    <property type="project" value="UniProtKB-KW"/>
</dbReference>
<dbReference type="SUPFAM" id="SSF53383">
    <property type="entry name" value="PLP-dependent transferases"/>
    <property type="match status" value="2"/>
</dbReference>
<organism evidence="11">
    <name type="scientific">Notodromas monacha</name>
    <dbReference type="NCBI Taxonomy" id="399045"/>
    <lineage>
        <taxon>Eukaryota</taxon>
        <taxon>Metazoa</taxon>
        <taxon>Ecdysozoa</taxon>
        <taxon>Arthropoda</taxon>
        <taxon>Crustacea</taxon>
        <taxon>Oligostraca</taxon>
        <taxon>Ostracoda</taxon>
        <taxon>Podocopa</taxon>
        <taxon>Podocopida</taxon>
        <taxon>Cypridocopina</taxon>
        <taxon>Cypridoidea</taxon>
        <taxon>Cyprididae</taxon>
        <taxon>Notodromas</taxon>
    </lineage>
</organism>
<keyword evidence="12" id="KW-1185">Reference proteome</keyword>
<dbReference type="Pfam" id="PF00282">
    <property type="entry name" value="Pyridoxal_deC"/>
    <property type="match status" value="4"/>
</dbReference>